<dbReference type="InterPro" id="IPR027417">
    <property type="entry name" value="P-loop_NTPase"/>
</dbReference>
<feature type="transmembrane region" description="Helical" evidence="3">
    <location>
        <begin position="166"/>
        <end position="193"/>
    </location>
</feature>
<sequence>MSEDIASSIEKGKIDKNLYNILGKNFYQLKTLRNQKRSIPMLVKHFLEKISKELHKDVKNVSDDAMGRLMSYDWPGNVMELENVLRRAVILAKGNIITAEQIFFGIPKGEKKWSFNILTLNAIKGFLQSKFYPQGLQILSSAFLIIILCMLLLGHKGGLLNFANVFFWSAGLFGIYLITLISGRLFCGICPFASAGDLIQRFKSLVHLPIS</sequence>
<protein>
    <submittedName>
        <fullName evidence="5">Two-component response regulator</fullName>
    </submittedName>
</protein>
<dbReference type="PROSITE" id="PS50045">
    <property type="entry name" value="SIGMA54_INTERACT_4"/>
    <property type="match status" value="1"/>
</dbReference>
<evidence type="ECO:0000313" key="5">
    <source>
        <dbReference type="EMBL" id="ODS31480.1"/>
    </source>
</evidence>
<dbReference type="SUPFAM" id="SSF52540">
    <property type="entry name" value="P-loop containing nucleoside triphosphate hydrolases"/>
    <property type="match status" value="1"/>
</dbReference>
<keyword evidence="1" id="KW-0547">Nucleotide-binding</keyword>
<organism evidence="5 6">
    <name type="scientific">Candidatus Scalindua rubra</name>
    <dbReference type="NCBI Taxonomy" id="1872076"/>
    <lineage>
        <taxon>Bacteria</taxon>
        <taxon>Pseudomonadati</taxon>
        <taxon>Planctomycetota</taxon>
        <taxon>Candidatus Brocadiia</taxon>
        <taxon>Candidatus Brocadiales</taxon>
        <taxon>Candidatus Scalinduaceae</taxon>
        <taxon>Candidatus Scalindua</taxon>
    </lineage>
</organism>
<comment type="caution">
    <text evidence="5">The sequence shown here is derived from an EMBL/GenBank/DDBJ whole genome shotgun (WGS) entry which is preliminary data.</text>
</comment>
<dbReference type="InterPro" id="IPR017896">
    <property type="entry name" value="4Fe4S_Fe-S-bd"/>
</dbReference>
<evidence type="ECO:0000256" key="2">
    <source>
        <dbReference type="ARBA" id="ARBA00022840"/>
    </source>
</evidence>
<reference evidence="5 6" key="1">
    <citation type="submission" date="2016-07" db="EMBL/GenBank/DDBJ databases">
        <title>Draft genome of Scalindua rubra, obtained from a brine-seawater interface in the Red Sea, sheds light on salt adaptation in anammox bacteria.</title>
        <authorList>
            <person name="Speth D.R."/>
            <person name="Lagkouvardos I."/>
            <person name="Wang Y."/>
            <person name="Qian P.-Y."/>
            <person name="Dutilh B.E."/>
            <person name="Jetten M.S."/>
        </authorList>
    </citation>
    <scope>NUCLEOTIDE SEQUENCE [LARGE SCALE GENOMIC DNA]</scope>
    <source>
        <strain evidence="5">BSI-1</strain>
    </source>
</reference>
<dbReference type="AlphaFoldDB" id="A0A1E3X766"/>
<name>A0A1E3X766_9BACT</name>
<evidence type="ECO:0000256" key="3">
    <source>
        <dbReference type="SAM" id="Phobius"/>
    </source>
</evidence>
<dbReference type="GO" id="GO:0006355">
    <property type="term" value="P:regulation of DNA-templated transcription"/>
    <property type="evidence" value="ECO:0007669"/>
    <property type="project" value="InterPro"/>
</dbReference>
<keyword evidence="3" id="KW-0472">Membrane</keyword>
<dbReference type="InterPro" id="IPR058031">
    <property type="entry name" value="AAA_lid_NorR"/>
</dbReference>
<keyword evidence="3" id="KW-0812">Transmembrane</keyword>
<dbReference type="PANTHER" id="PTHR32071">
    <property type="entry name" value="TRANSCRIPTIONAL REGULATORY PROTEIN"/>
    <property type="match status" value="1"/>
</dbReference>
<accession>A0A1E3X766</accession>
<evidence type="ECO:0000256" key="1">
    <source>
        <dbReference type="ARBA" id="ARBA00022741"/>
    </source>
</evidence>
<dbReference type="Proteomes" id="UP000094056">
    <property type="component" value="Unassembled WGS sequence"/>
</dbReference>
<dbReference type="InterPro" id="IPR002078">
    <property type="entry name" value="Sigma_54_int"/>
</dbReference>
<dbReference type="Pfam" id="PF12801">
    <property type="entry name" value="Fer4_5"/>
    <property type="match status" value="1"/>
</dbReference>
<keyword evidence="2" id="KW-0067">ATP-binding</keyword>
<feature type="transmembrane region" description="Helical" evidence="3">
    <location>
        <begin position="136"/>
        <end position="154"/>
    </location>
</feature>
<evidence type="ECO:0000259" key="4">
    <source>
        <dbReference type="PROSITE" id="PS50045"/>
    </source>
</evidence>
<proteinExistence type="predicted"/>
<keyword evidence="3" id="KW-1133">Transmembrane helix</keyword>
<dbReference type="GO" id="GO:0005524">
    <property type="term" value="F:ATP binding"/>
    <property type="evidence" value="ECO:0007669"/>
    <property type="project" value="UniProtKB-KW"/>
</dbReference>
<dbReference type="Pfam" id="PF25601">
    <property type="entry name" value="AAA_lid_14"/>
    <property type="match status" value="1"/>
</dbReference>
<gene>
    <name evidence="5" type="ORF">SCARUB_03383</name>
</gene>
<feature type="domain" description="Sigma-54 factor interaction" evidence="4">
    <location>
        <begin position="1"/>
        <end position="90"/>
    </location>
</feature>
<dbReference type="EMBL" id="MAYW01000114">
    <property type="protein sequence ID" value="ODS31480.1"/>
    <property type="molecule type" value="Genomic_DNA"/>
</dbReference>
<dbReference type="Gene3D" id="1.10.8.60">
    <property type="match status" value="1"/>
</dbReference>
<evidence type="ECO:0000313" key="6">
    <source>
        <dbReference type="Proteomes" id="UP000094056"/>
    </source>
</evidence>